<sequence length="47" mass="5750">MNGHKSNETRKLAIDYYLSNNISQLEVSKIFQVSEKTFKRWLKQYRR</sequence>
<proteinExistence type="predicted"/>
<dbReference type="AlphaFoldDB" id="A0A6C0J705"/>
<dbReference type="InterPro" id="IPR055247">
    <property type="entry name" value="InsJ-like_HTH"/>
</dbReference>
<organism evidence="2">
    <name type="scientific">viral metagenome</name>
    <dbReference type="NCBI Taxonomy" id="1070528"/>
    <lineage>
        <taxon>unclassified sequences</taxon>
        <taxon>metagenomes</taxon>
        <taxon>organismal metagenomes</taxon>
    </lineage>
</organism>
<accession>A0A6C0J705</accession>
<protein>
    <recommendedName>
        <fullName evidence="1">Insertion element IS150 protein InsJ-like helix-turn-helix domain-containing protein</fullName>
    </recommendedName>
</protein>
<dbReference type="Pfam" id="PF13518">
    <property type="entry name" value="HTH_28"/>
    <property type="match status" value="1"/>
</dbReference>
<evidence type="ECO:0000313" key="2">
    <source>
        <dbReference type="EMBL" id="QHU01063.1"/>
    </source>
</evidence>
<evidence type="ECO:0000259" key="1">
    <source>
        <dbReference type="Pfam" id="PF13518"/>
    </source>
</evidence>
<reference evidence="2" key="1">
    <citation type="journal article" date="2020" name="Nature">
        <title>Giant virus diversity and host interactions through global metagenomics.</title>
        <authorList>
            <person name="Schulz F."/>
            <person name="Roux S."/>
            <person name="Paez-Espino D."/>
            <person name="Jungbluth S."/>
            <person name="Walsh D.A."/>
            <person name="Denef V.J."/>
            <person name="McMahon K.D."/>
            <person name="Konstantinidis K.T."/>
            <person name="Eloe-Fadrosh E.A."/>
            <person name="Kyrpides N.C."/>
            <person name="Woyke T."/>
        </authorList>
    </citation>
    <scope>NUCLEOTIDE SEQUENCE</scope>
    <source>
        <strain evidence="2">GVMAG-M-3300025860-25</strain>
    </source>
</reference>
<feature type="domain" description="Insertion element IS150 protein InsJ-like helix-turn-helix" evidence="1">
    <location>
        <begin position="10"/>
        <end position="46"/>
    </location>
</feature>
<dbReference type="SUPFAM" id="SSF46689">
    <property type="entry name" value="Homeodomain-like"/>
    <property type="match status" value="1"/>
</dbReference>
<dbReference type="EMBL" id="MN740335">
    <property type="protein sequence ID" value="QHU01063.1"/>
    <property type="molecule type" value="Genomic_DNA"/>
</dbReference>
<dbReference type="InterPro" id="IPR009057">
    <property type="entry name" value="Homeodomain-like_sf"/>
</dbReference>
<name>A0A6C0J705_9ZZZZ</name>